<protein>
    <submittedName>
        <fullName evidence="1">Uncharacterized protein</fullName>
    </submittedName>
</protein>
<comment type="caution">
    <text evidence="1">The sequence shown here is derived from an EMBL/GenBank/DDBJ whole genome shotgun (WGS) entry which is preliminary data.</text>
</comment>
<dbReference type="EMBL" id="JABXXQ010000322">
    <property type="protein sequence ID" value="NVN31248.1"/>
    <property type="molecule type" value="Genomic_DNA"/>
</dbReference>
<organism evidence="1 3">
    <name type="scientific">Endobacter medicaginis</name>
    <dbReference type="NCBI Taxonomy" id="1181271"/>
    <lineage>
        <taxon>Bacteria</taxon>
        <taxon>Pseudomonadati</taxon>
        <taxon>Pseudomonadota</taxon>
        <taxon>Alphaproteobacteria</taxon>
        <taxon>Acetobacterales</taxon>
        <taxon>Acetobacteraceae</taxon>
        <taxon>Endobacter</taxon>
    </lineage>
</organism>
<dbReference type="Proteomes" id="UP000557688">
    <property type="component" value="Unassembled WGS sequence"/>
</dbReference>
<sequence>MPDPTLPTERELLAGAVFLHNSISADMTSWVMRFRIAAEQSHAAQQILSCIAPLEGGAAIADMMQANTDLVALGLGDNSQVLWARIRIFVYAALSGHAFLARGCAQACLLHGISEPWERAWADLYQHLEEQDIEAGERSAQLHKYKRADDAYAQQNRRHLLKFAGVES</sequence>
<evidence type="ECO:0000313" key="3">
    <source>
        <dbReference type="Proteomes" id="UP000557688"/>
    </source>
</evidence>
<keyword evidence="3" id="KW-1185">Reference proteome</keyword>
<evidence type="ECO:0000313" key="2">
    <source>
        <dbReference type="EMBL" id="NVN31248.1"/>
    </source>
</evidence>
<proteinExistence type="predicted"/>
<reference evidence="1 3" key="2">
    <citation type="submission" date="2020-08" db="EMBL/GenBank/DDBJ databases">
        <title>Genomic Encyclopedia of Type Strains, Phase III (KMG-III): the genomes of soil and plant-associated and newly described type strains.</title>
        <authorList>
            <person name="Whitman W."/>
        </authorList>
    </citation>
    <scope>NUCLEOTIDE SEQUENCE [LARGE SCALE GENOMIC DNA]</scope>
    <source>
        <strain evidence="1 3">CECT 8088</strain>
    </source>
</reference>
<dbReference type="Proteomes" id="UP000565205">
    <property type="component" value="Unassembled WGS sequence"/>
</dbReference>
<dbReference type="EMBL" id="JACHXV010000006">
    <property type="protein sequence ID" value="MBB3174276.1"/>
    <property type="molecule type" value="Genomic_DNA"/>
</dbReference>
<evidence type="ECO:0000313" key="4">
    <source>
        <dbReference type="Proteomes" id="UP000565205"/>
    </source>
</evidence>
<reference evidence="2 4" key="1">
    <citation type="submission" date="2020-06" db="EMBL/GenBank/DDBJ databases">
        <title>Description of novel acetic acid bacteria.</title>
        <authorList>
            <person name="Sombolestani A."/>
        </authorList>
    </citation>
    <scope>NUCLEOTIDE SEQUENCE [LARGE SCALE GENOMIC DNA]</scope>
    <source>
        <strain evidence="2 4">LMG 26838</strain>
    </source>
</reference>
<dbReference type="AlphaFoldDB" id="A0A839UWW4"/>
<accession>A0A839UWW4</accession>
<evidence type="ECO:0000313" key="1">
    <source>
        <dbReference type="EMBL" id="MBB3174276.1"/>
    </source>
</evidence>
<dbReference type="RefSeq" id="WP_176625433.1">
    <property type="nucleotide sequence ID" value="NZ_JABXXQ010000322.1"/>
</dbReference>
<name>A0A839UWW4_9PROT</name>
<gene>
    <name evidence="1" type="ORF">FHR90_002112</name>
    <name evidence="2" type="ORF">HUK83_13000</name>
</gene>